<dbReference type="EMBL" id="CM042890">
    <property type="protein sequence ID" value="KAI4313022.1"/>
    <property type="molecule type" value="Genomic_DNA"/>
</dbReference>
<sequence length="107" mass="12717">MAESTVNFVVDKLWLFLENKIKLFKGSHKEVVMAKEELKRTQVFQRIADPLMETDEEVRVWFKQLRECAVIDRSEINDENQTRETQTPRNLRGSAKIAYIHGQRVFY</sequence>
<comment type="caution">
    <text evidence="1">The sequence shown here is derived from an EMBL/GenBank/DDBJ whole genome shotgun (WGS) entry which is preliminary data.</text>
</comment>
<dbReference type="Proteomes" id="UP001057402">
    <property type="component" value="Chromosome 11"/>
</dbReference>
<proteinExistence type="predicted"/>
<evidence type="ECO:0000313" key="1">
    <source>
        <dbReference type="EMBL" id="KAI4313022.1"/>
    </source>
</evidence>
<protein>
    <submittedName>
        <fullName evidence="1">Uncharacterized protein</fullName>
    </submittedName>
</protein>
<keyword evidence="2" id="KW-1185">Reference proteome</keyword>
<accession>A0ACB9LN61</accession>
<evidence type="ECO:0000313" key="2">
    <source>
        <dbReference type="Proteomes" id="UP001057402"/>
    </source>
</evidence>
<gene>
    <name evidence="1" type="ORF">MLD38_037801</name>
</gene>
<organism evidence="1 2">
    <name type="scientific">Melastoma candidum</name>
    <dbReference type="NCBI Taxonomy" id="119954"/>
    <lineage>
        <taxon>Eukaryota</taxon>
        <taxon>Viridiplantae</taxon>
        <taxon>Streptophyta</taxon>
        <taxon>Embryophyta</taxon>
        <taxon>Tracheophyta</taxon>
        <taxon>Spermatophyta</taxon>
        <taxon>Magnoliopsida</taxon>
        <taxon>eudicotyledons</taxon>
        <taxon>Gunneridae</taxon>
        <taxon>Pentapetalae</taxon>
        <taxon>rosids</taxon>
        <taxon>malvids</taxon>
        <taxon>Myrtales</taxon>
        <taxon>Melastomataceae</taxon>
        <taxon>Melastomatoideae</taxon>
        <taxon>Melastomateae</taxon>
        <taxon>Melastoma</taxon>
    </lineage>
</organism>
<reference evidence="2" key="1">
    <citation type="journal article" date="2023" name="Front. Plant Sci.">
        <title>Chromosomal-level genome assembly of Melastoma candidum provides insights into trichome evolution.</title>
        <authorList>
            <person name="Zhong Y."/>
            <person name="Wu W."/>
            <person name="Sun C."/>
            <person name="Zou P."/>
            <person name="Liu Y."/>
            <person name="Dai S."/>
            <person name="Zhou R."/>
        </authorList>
    </citation>
    <scope>NUCLEOTIDE SEQUENCE [LARGE SCALE GENOMIC DNA]</scope>
</reference>
<name>A0ACB9LN61_9MYRT</name>